<dbReference type="OrthoDB" id="2939659at2"/>
<evidence type="ECO:0000313" key="9">
    <source>
        <dbReference type="Proteomes" id="UP000321598"/>
    </source>
</evidence>
<dbReference type="Pfam" id="PF13564">
    <property type="entry name" value="DoxX_2"/>
    <property type="match status" value="1"/>
</dbReference>
<reference evidence="6 9" key="2">
    <citation type="submission" date="2019-07" db="EMBL/GenBank/DDBJ databases">
        <title>Whole genome shotgun sequence of Staphylococcus arlettae NBRC 109765.</title>
        <authorList>
            <person name="Hosoyama A."/>
            <person name="Uohara A."/>
            <person name="Ohji S."/>
            <person name="Ichikawa N."/>
        </authorList>
    </citation>
    <scope>NUCLEOTIDE SEQUENCE [LARGE SCALE GENOMIC DNA]</scope>
    <source>
        <strain evidence="6 9">NBRC 109765</strain>
    </source>
</reference>
<dbReference type="GeneID" id="97288657"/>
<dbReference type="GO" id="GO:0016020">
    <property type="term" value="C:membrane"/>
    <property type="evidence" value="ECO:0007669"/>
    <property type="project" value="UniProtKB-SubCell"/>
</dbReference>
<evidence type="ECO:0000256" key="5">
    <source>
        <dbReference type="SAM" id="Phobius"/>
    </source>
</evidence>
<dbReference type="Proteomes" id="UP000321598">
    <property type="component" value="Unassembled WGS sequence"/>
</dbReference>
<organism evidence="7 8">
    <name type="scientific">Staphylococcus arlettae</name>
    <dbReference type="NCBI Taxonomy" id="29378"/>
    <lineage>
        <taxon>Bacteria</taxon>
        <taxon>Bacillati</taxon>
        <taxon>Bacillota</taxon>
        <taxon>Bacilli</taxon>
        <taxon>Bacillales</taxon>
        <taxon>Staphylococcaceae</taxon>
        <taxon>Staphylococcus</taxon>
    </lineage>
</organism>
<protein>
    <recommendedName>
        <fullName evidence="10">DoxX family membrane protein</fullName>
    </recommendedName>
</protein>
<feature type="transmembrane region" description="Helical" evidence="5">
    <location>
        <begin position="40"/>
        <end position="61"/>
    </location>
</feature>
<feature type="transmembrane region" description="Helical" evidence="5">
    <location>
        <begin position="6"/>
        <end position="28"/>
    </location>
</feature>
<evidence type="ECO:0000313" key="7">
    <source>
        <dbReference type="EMBL" id="SUJ26134.1"/>
    </source>
</evidence>
<evidence type="ECO:0000256" key="4">
    <source>
        <dbReference type="ARBA" id="ARBA00023136"/>
    </source>
</evidence>
<dbReference type="RefSeq" id="WP_002509476.1">
    <property type="nucleotide sequence ID" value="NZ_AP019698.1"/>
</dbReference>
<dbReference type="AlphaFoldDB" id="A0A380CQZ8"/>
<gene>
    <name evidence="7" type="ORF">NCTC12413_02376</name>
    <name evidence="6" type="ORF">SAR03_09100</name>
</gene>
<feature type="transmembrane region" description="Helical" evidence="5">
    <location>
        <begin position="67"/>
        <end position="88"/>
    </location>
</feature>
<feature type="transmembrane region" description="Helical" evidence="5">
    <location>
        <begin position="95"/>
        <end position="112"/>
    </location>
</feature>
<dbReference type="EMBL" id="UGZE01000001">
    <property type="protein sequence ID" value="SUJ26134.1"/>
    <property type="molecule type" value="Genomic_DNA"/>
</dbReference>
<accession>A0A380CQZ8</accession>
<comment type="subcellular location">
    <subcellularLocation>
        <location evidence="1">Membrane</location>
        <topology evidence="1">Multi-pass membrane protein</topology>
    </subcellularLocation>
</comment>
<keyword evidence="3 5" id="KW-1133">Transmembrane helix</keyword>
<proteinExistence type="predicted"/>
<evidence type="ECO:0000256" key="3">
    <source>
        <dbReference type="ARBA" id="ARBA00022989"/>
    </source>
</evidence>
<evidence type="ECO:0000256" key="2">
    <source>
        <dbReference type="ARBA" id="ARBA00022692"/>
    </source>
</evidence>
<sequence>MGVIMIILQIILGIVFIITGSKIVSGAMDKEFVRMGYPRIFNQITGGIELLGALGMLFGIFYHLLAVGASIILGCTMLAGALSLIFLGKDPIVKALPAIILFILNVIVFIWYI</sequence>
<dbReference type="EMBL" id="BKAV01000006">
    <property type="protein sequence ID" value="GEP99872.1"/>
    <property type="molecule type" value="Genomic_DNA"/>
</dbReference>
<evidence type="ECO:0008006" key="10">
    <source>
        <dbReference type="Google" id="ProtNLM"/>
    </source>
</evidence>
<name>A0A380CQZ8_9STAP</name>
<keyword evidence="9" id="KW-1185">Reference proteome</keyword>
<keyword evidence="4 5" id="KW-0472">Membrane</keyword>
<evidence type="ECO:0000256" key="1">
    <source>
        <dbReference type="ARBA" id="ARBA00004141"/>
    </source>
</evidence>
<dbReference type="Proteomes" id="UP000254956">
    <property type="component" value="Unassembled WGS sequence"/>
</dbReference>
<evidence type="ECO:0000313" key="8">
    <source>
        <dbReference type="Proteomes" id="UP000254956"/>
    </source>
</evidence>
<evidence type="ECO:0000313" key="6">
    <source>
        <dbReference type="EMBL" id="GEP99872.1"/>
    </source>
</evidence>
<dbReference type="InterPro" id="IPR032808">
    <property type="entry name" value="DoxX"/>
</dbReference>
<reference evidence="7 8" key="1">
    <citation type="submission" date="2018-06" db="EMBL/GenBank/DDBJ databases">
        <authorList>
            <consortium name="Pathogen Informatics"/>
            <person name="Doyle S."/>
        </authorList>
    </citation>
    <scope>NUCLEOTIDE SEQUENCE [LARGE SCALE GENOMIC DNA]</scope>
    <source>
        <strain evidence="7 8">NCTC12413</strain>
    </source>
</reference>
<keyword evidence="2 5" id="KW-0812">Transmembrane</keyword>